<evidence type="ECO:0000313" key="14">
    <source>
        <dbReference type="EMBL" id="OGE78479.1"/>
    </source>
</evidence>
<dbReference type="Pfam" id="PF07521">
    <property type="entry name" value="RMMBL"/>
    <property type="match status" value="1"/>
</dbReference>
<feature type="active site" description="Proton donor" evidence="10">
    <location>
        <position position="204"/>
    </location>
</feature>
<gene>
    <name evidence="9" type="primary">rnj</name>
    <name evidence="14" type="ORF">A3J19_02880</name>
</gene>
<feature type="binding site" evidence="12">
    <location>
        <position position="150"/>
    </location>
    <ligand>
        <name>Zn(2+)</name>
        <dbReference type="ChEBI" id="CHEBI:29105"/>
        <label>1</label>
        <note>catalytic</note>
    </ligand>
</feature>
<keyword evidence="2 9" id="KW-0540">Nuclease</keyword>
<dbReference type="InterPro" id="IPR001279">
    <property type="entry name" value="Metallo-B-lactamas"/>
</dbReference>
<dbReference type="GO" id="GO:0008270">
    <property type="term" value="F:zinc ion binding"/>
    <property type="evidence" value="ECO:0007669"/>
    <property type="project" value="InterPro"/>
</dbReference>
<feature type="binding site" evidence="12">
    <location>
        <position position="58"/>
    </location>
    <ligand>
        <name>Ca(2+)</name>
        <dbReference type="ChEBI" id="CHEBI:29108"/>
    </ligand>
</feature>
<dbReference type="EMBL" id="MFDZ01000025">
    <property type="protein sequence ID" value="OGE78479.1"/>
    <property type="molecule type" value="Genomic_DNA"/>
</dbReference>
<evidence type="ECO:0000259" key="13">
    <source>
        <dbReference type="SMART" id="SM00849"/>
    </source>
</evidence>
<dbReference type="InterPro" id="IPR011108">
    <property type="entry name" value="RMMBL"/>
</dbReference>
<dbReference type="GO" id="GO:0005737">
    <property type="term" value="C:cytoplasm"/>
    <property type="evidence" value="ECO:0007669"/>
    <property type="project" value="UniProtKB-SubCell"/>
</dbReference>
<evidence type="ECO:0000256" key="3">
    <source>
        <dbReference type="ARBA" id="ARBA00022723"/>
    </source>
</evidence>
<comment type="function">
    <text evidence="9">An RNase that has 5'-3' exonuclease and possibly endonuclease activity. Involved in maturation of rRNA and in some organisms also mRNA maturation and/or decay.</text>
</comment>
<evidence type="ECO:0000256" key="10">
    <source>
        <dbReference type="PIRSR" id="PIRSR004803-1"/>
    </source>
</evidence>
<name>A0A1F5NLC1_9BACT</name>
<keyword evidence="7 9" id="KW-0269">Exonuclease</keyword>
<dbReference type="Gene3D" id="3.10.20.580">
    <property type="match status" value="1"/>
</dbReference>
<keyword evidence="5 9" id="KW-0378">Hydrolase</keyword>
<dbReference type="HAMAP" id="MF_01491">
    <property type="entry name" value="RNase_J_bact"/>
    <property type="match status" value="1"/>
</dbReference>
<keyword evidence="4 9" id="KW-0255">Endonuclease</keyword>
<feature type="binding site" evidence="12">
    <location>
        <position position="60"/>
    </location>
    <ligand>
        <name>Ca(2+)</name>
        <dbReference type="ChEBI" id="CHEBI:29108"/>
    </ligand>
</feature>
<dbReference type="PANTHER" id="PTHR43694:SF1">
    <property type="entry name" value="RIBONUCLEASE J"/>
    <property type="match status" value="1"/>
</dbReference>
<dbReference type="InterPro" id="IPR030854">
    <property type="entry name" value="RNase_J_bac"/>
</dbReference>
<evidence type="ECO:0000256" key="9">
    <source>
        <dbReference type="HAMAP-Rule" id="MF_01491"/>
    </source>
</evidence>
<dbReference type="Pfam" id="PF00753">
    <property type="entry name" value="Lactamase_B"/>
    <property type="match status" value="1"/>
</dbReference>
<dbReference type="GO" id="GO:0004534">
    <property type="term" value="F:5'-3' RNA exonuclease activity"/>
    <property type="evidence" value="ECO:0007669"/>
    <property type="project" value="UniProtKB-UniRule"/>
</dbReference>
<comment type="caution">
    <text evidence="14">The sequence shown here is derived from an EMBL/GenBank/DDBJ whole genome shotgun (WGS) entry which is preliminary data.</text>
</comment>
<keyword evidence="3 12" id="KW-0479">Metal-binding</keyword>
<dbReference type="Pfam" id="PF17770">
    <property type="entry name" value="RNase_J_C"/>
    <property type="match status" value="1"/>
</dbReference>
<feature type="domain" description="Metallo-beta-lactamase" evidence="13">
    <location>
        <begin position="30"/>
        <end position="213"/>
    </location>
</feature>
<dbReference type="GO" id="GO:0006364">
    <property type="term" value="P:rRNA processing"/>
    <property type="evidence" value="ECO:0007669"/>
    <property type="project" value="UniProtKB-UniRule"/>
</dbReference>
<dbReference type="InterPro" id="IPR042173">
    <property type="entry name" value="RNase_J_2"/>
</dbReference>
<dbReference type="GO" id="GO:0004521">
    <property type="term" value="F:RNA endonuclease activity"/>
    <property type="evidence" value="ECO:0007669"/>
    <property type="project" value="UniProtKB-UniRule"/>
</dbReference>
<evidence type="ECO:0000256" key="11">
    <source>
        <dbReference type="PIRSR" id="PIRSR004803-2"/>
    </source>
</evidence>
<keyword evidence="8 9" id="KW-0694">RNA-binding</keyword>
<evidence type="ECO:0000256" key="8">
    <source>
        <dbReference type="ARBA" id="ARBA00022884"/>
    </source>
</evidence>
<comment type="cofactor">
    <cofactor evidence="12">
        <name>Zn(2+)</name>
        <dbReference type="ChEBI" id="CHEBI:29105"/>
    </cofactor>
    <text evidence="12">Binds 2 Zn(2+) ions per subunit. It is not clear if Zn(2+) or Mg(2+) is physiologically important.</text>
</comment>
<organism evidence="14 15">
    <name type="scientific">Candidatus Daviesbacteria bacterium RIFCSPLOWO2_02_FULL_41_8</name>
    <dbReference type="NCBI Taxonomy" id="1797798"/>
    <lineage>
        <taxon>Bacteria</taxon>
        <taxon>Candidatus Daviesiibacteriota</taxon>
    </lineage>
</organism>
<keyword evidence="6 12" id="KW-0862">Zinc</keyword>
<dbReference type="NCBIfam" id="TIGR00649">
    <property type="entry name" value="MG423"/>
    <property type="match status" value="1"/>
</dbReference>
<evidence type="ECO:0000256" key="4">
    <source>
        <dbReference type="ARBA" id="ARBA00022759"/>
    </source>
</evidence>
<dbReference type="SMART" id="SM00849">
    <property type="entry name" value="Lactamase_B"/>
    <property type="match status" value="1"/>
</dbReference>
<comment type="subunit">
    <text evidence="9">Homodimer, may be a subunit of the RNA degradosome.</text>
</comment>
<reference evidence="14 15" key="1">
    <citation type="journal article" date="2016" name="Nat. Commun.">
        <title>Thousands of microbial genomes shed light on interconnected biogeochemical processes in an aquifer system.</title>
        <authorList>
            <person name="Anantharaman K."/>
            <person name="Brown C.T."/>
            <person name="Hug L.A."/>
            <person name="Sharon I."/>
            <person name="Castelle C.J."/>
            <person name="Probst A.J."/>
            <person name="Thomas B.C."/>
            <person name="Singh A."/>
            <person name="Wilkins M.J."/>
            <person name="Karaoz U."/>
            <person name="Brodie E.L."/>
            <person name="Williams K.H."/>
            <person name="Hubbard S.S."/>
            <person name="Banfield J.F."/>
        </authorList>
    </citation>
    <scope>NUCLEOTIDE SEQUENCE [LARGE SCALE GENOMIC DNA]</scope>
</reference>
<evidence type="ECO:0000256" key="12">
    <source>
        <dbReference type="PIRSR" id="PIRSR004803-3"/>
    </source>
</evidence>
<comment type="cofactor">
    <cofactor evidence="12">
        <name>Ca(2+)</name>
        <dbReference type="ChEBI" id="CHEBI:29108"/>
    </cofactor>
    <text evidence="12">Binds 1 Ca(2+) cation per subunit. Seen in 1 crystal structure, it is not clear if it is physiologically important.</text>
</comment>
<accession>A0A1F5NLC1</accession>
<dbReference type="GO" id="GO:0003723">
    <property type="term" value="F:RNA binding"/>
    <property type="evidence" value="ECO:0007669"/>
    <property type="project" value="UniProtKB-UniRule"/>
</dbReference>
<dbReference type="CDD" id="cd07714">
    <property type="entry name" value="RNaseJ_MBL-fold"/>
    <property type="match status" value="1"/>
</dbReference>
<keyword evidence="12" id="KW-0106">Calcium</keyword>
<feature type="binding site" evidence="12">
    <location>
        <position position="172"/>
    </location>
    <ligand>
        <name>Zn(2+)</name>
        <dbReference type="ChEBI" id="CHEBI:29105"/>
        <label>1</label>
        <note>catalytic</note>
    </ligand>
</feature>
<dbReference type="InterPro" id="IPR055132">
    <property type="entry name" value="RNase_J_b_CASP"/>
</dbReference>
<feature type="binding site" evidence="12">
    <location>
        <position position="87"/>
    </location>
    <ligand>
        <name>Zn(2+)</name>
        <dbReference type="ChEBI" id="CHEBI:29105"/>
        <label>1</label>
        <note>catalytic</note>
    </ligand>
</feature>
<dbReference type="InterPro" id="IPR004613">
    <property type="entry name" value="RNase_J"/>
</dbReference>
<evidence type="ECO:0000256" key="2">
    <source>
        <dbReference type="ARBA" id="ARBA00022722"/>
    </source>
</evidence>
<dbReference type="SUPFAM" id="SSF56281">
    <property type="entry name" value="Metallo-hydrolase/oxidoreductase"/>
    <property type="match status" value="1"/>
</dbReference>
<keyword evidence="1 9" id="KW-0963">Cytoplasm</keyword>
<protein>
    <recommendedName>
        <fullName evidence="9">Ribonuclease J</fullName>
        <shortName evidence="9">RNase J</shortName>
        <ecNumber evidence="9">3.1.-.-</ecNumber>
    </recommendedName>
</protein>
<evidence type="ECO:0000256" key="1">
    <source>
        <dbReference type="ARBA" id="ARBA00022490"/>
    </source>
</evidence>
<feature type="active site" description="Proton acceptor" evidence="10">
    <location>
        <position position="378"/>
    </location>
</feature>
<dbReference type="PIRSF" id="PIRSF004803">
    <property type="entry name" value="RnjA"/>
    <property type="match status" value="1"/>
</dbReference>
<evidence type="ECO:0000256" key="6">
    <source>
        <dbReference type="ARBA" id="ARBA00022833"/>
    </source>
</evidence>
<dbReference type="InterPro" id="IPR041636">
    <property type="entry name" value="RNase_J_C"/>
</dbReference>
<sequence length="564" mass="62071">MKTFKPKFLPQLNNTQALRIIPLGGVGDVTKNMYVYECGNDILIVDCGVGFPDEGMPGVDLVIPDISYLRGKMDRVRGIIITHGHEDHIGSLPYLWPEIQAPIYTQRLTAGFIRAKFTEHNLPKDKIRELKINDTLDLGSFKVSFYQVSHSVPDSTGVVIRTPQGIIVHQADFKIDWTPVSGQVTDVGTAAKIGSEGVLLLLIDCLRVDKPGFNKSEKSIEETFEKAALETPGKLLITMTSSNVSRMQQAINAAAKLNRKVAIVGRSFENNFQVARDLGYLQVPPGLIVAPDAISTFAPNKLLILIAGAQGQADSSLTRAANEEHKQVKLKAGDSVVFSADPIPSTESAQNALIDLLSRLGLNVYYSAVLSDLHVSGHAALEEIRLMINLIKPKFLFPIGGTFRHMESFSKMAVGLGFDKKQVLAVEDGDILEIKDQGIKLAGKVDVQNVYVDGLGIGDIGQVILRDRQKMSEEGVVVVVVSVDQHTGQLVSPVDIISRGFVFEEMAKELLEEAKQVVKETLQSHTHKGSDWRFIRKTIEDCLDKFLYRVTERRPLILSVVVEV</sequence>
<comment type="similarity">
    <text evidence="9">Belongs to the metallo-beta-lactamase superfamily. RNA-metabolizing metallo-beta-lactamase-like family. Bacterial RNase J subfamily.</text>
</comment>
<evidence type="ECO:0000313" key="15">
    <source>
        <dbReference type="Proteomes" id="UP000176578"/>
    </source>
</evidence>
<feature type="binding site" evidence="9 11">
    <location>
        <begin position="374"/>
        <end position="378"/>
    </location>
    <ligand>
        <name>substrate</name>
    </ligand>
</feature>
<feature type="binding site" evidence="12">
    <location>
        <position position="83"/>
    </location>
    <ligand>
        <name>Zn(2+)</name>
        <dbReference type="ChEBI" id="CHEBI:29105"/>
        <label>1</label>
        <note>catalytic</note>
    </ligand>
</feature>
<keyword evidence="9" id="KW-0698">rRNA processing</keyword>
<dbReference type="Gene3D" id="3.60.15.10">
    <property type="entry name" value="Ribonuclease Z/Hydroxyacylglutathione hydrolase-like"/>
    <property type="match status" value="1"/>
</dbReference>
<dbReference type="Gene3D" id="3.40.50.10710">
    <property type="entry name" value="Metallo-hydrolase/oxidoreductase"/>
    <property type="match status" value="1"/>
</dbReference>
<dbReference type="AlphaFoldDB" id="A0A1F5NLC1"/>
<evidence type="ECO:0000256" key="5">
    <source>
        <dbReference type="ARBA" id="ARBA00022801"/>
    </source>
</evidence>
<feature type="binding site" evidence="12">
    <location>
        <position position="88"/>
    </location>
    <ligand>
        <name>Zn(2+)</name>
        <dbReference type="ChEBI" id="CHEBI:29105"/>
        <label>1</label>
        <note>catalytic</note>
    </ligand>
</feature>
<dbReference type="EC" id="3.1.-.-" evidence="9"/>
<dbReference type="PANTHER" id="PTHR43694">
    <property type="entry name" value="RIBONUCLEASE J"/>
    <property type="match status" value="1"/>
</dbReference>
<comment type="subcellular location">
    <subcellularLocation>
        <location evidence="9">Cytoplasm</location>
    </subcellularLocation>
</comment>
<feature type="binding site" evidence="12">
    <location>
        <position position="453"/>
    </location>
    <ligand>
        <name>Ca(2+)</name>
        <dbReference type="ChEBI" id="CHEBI:29108"/>
    </ligand>
</feature>
<feature type="binding site" evidence="12">
    <location>
        <position position="85"/>
    </location>
    <ligand>
        <name>Zn(2+)</name>
        <dbReference type="ChEBI" id="CHEBI:29105"/>
        <label>1</label>
        <note>catalytic</note>
    </ligand>
</feature>
<dbReference type="Pfam" id="PF22505">
    <property type="entry name" value="RNase_J_b_CASP"/>
    <property type="match status" value="1"/>
</dbReference>
<evidence type="ECO:0000256" key="7">
    <source>
        <dbReference type="ARBA" id="ARBA00022839"/>
    </source>
</evidence>
<feature type="binding site" evidence="11">
    <location>
        <begin position="241"/>
        <end position="243"/>
    </location>
    <ligand>
        <name>substrate</name>
    </ligand>
</feature>
<dbReference type="Proteomes" id="UP000176578">
    <property type="component" value="Unassembled WGS sequence"/>
</dbReference>
<dbReference type="InterPro" id="IPR036866">
    <property type="entry name" value="RibonucZ/Hydroxyglut_hydro"/>
</dbReference>
<proteinExistence type="inferred from homology"/>